<dbReference type="AlphaFoldDB" id="A0A8K0KQR1"/>
<organism evidence="1 2">
    <name type="scientific">Ladona fulva</name>
    <name type="common">Scarce chaser dragonfly</name>
    <name type="synonym">Libellula fulva</name>
    <dbReference type="NCBI Taxonomy" id="123851"/>
    <lineage>
        <taxon>Eukaryota</taxon>
        <taxon>Metazoa</taxon>
        <taxon>Ecdysozoa</taxon>
        <taxon>Arthropoda</taxon>
        <taxon>Hexapoda</taxon>
        <taxon>Insecta</taxon>
        <taxon>Pterygota</taxon>
        <taxon>Palaeoptera</taxon>
        <taxon>Odonata</taxon>
        <taxon>Epiprocta</taxon>
        <taxon>Anisoptera</taxon>
        <taxon>Libelluloidea</taxon>
        <taxon>Libellulidae</taxon>
        <taxon>Ladona</taxon>
    </lineage>
</organism>
<dbReference type="EMBL" id="KZ309675">
    <property type="protein sequence ID" value="KAG8239492.1"/>
    <property type="molecule type" value="Genomic_DNA"/>
</dbReference>
<protein>
    <recommendedName>
        <fullName evidence="3">DDE-1 domain-containing protein</fullName>
    </recommendedName>
</protein>
<proteinExistence type="predicted"/>
<accession>A0A8K0KQR1</accession>
<dbReference type="Proteomes" id="UP000792457">
    <property type="component" value="Unassembled WGS sequence"/>
</dbReference>
<reference evidence="1" key="1">
    <citation type="submission" date="2013-04" db="EMBL/GenBank/DDBJ databases">
        <authorList>
            <person name="Qu J."/>
            <person name="Murali S.C."/>
            <person name="Bandaranaike D."/>
            <person name="Bellair M."/>
            <person name="Blankenburg K."/>
            <person name="Chao H."/>
            <person name="Dinh H."/>
            <person name="Doddapaneni H."/>
            <person name="Downs B."/>
            <person name="Dugan-Rocha S."/>
            <person name="Elkadiri S."/>
            <person name="Gnanaolivu R.D."/>
            <person name="Hernandez B."/>
            <person name="Javaid M."/>
            <person name="Jayaseelan J.C."/>
            <person name="Lee S."/>
            <person name="Li M."/>
            <person name="Ming W."/>
            <person name="Munidasa M."/>
            <person name="Muniz J."/>
            <person name="Nguyen L."/>
            <person name="Ongeri F."/>
            <person name="Osuji N."/>
            <person name="Pu L.-L."/>
            <person name="Puazo M."/>
            <person name="Qu C."/>
            <person name="Quiroz J."/>
            <person name="Raj R."/>
            <person name="Weissenberger G."/>
            <person name="Xin Y."/>
            <person name="Zou X."/>
            <person name="Han Y."/>
            <person name="Richards S."/>
            <person name="Worley K."/>
            <person name="Muzny D."/>
            <person name="Gibbs R."/>
        </authorList>
    </citation>
    <scope>NUCLEOTIDE SEQUENCE</scope>
    <source>
        <strain evidence="1">Sampled in the wild</strain>
    </source>
</reference>
<keyword evidence="2" id="KW-1185">Reference proteome</keyword>
<comment type="caution">
    <text evidence="1">The sequence shown here is derived from an EMBL/GenBank/DDBJ whole genome shotgun (WGS) entry which is preliminary data.</text>
</comment>
<evidence type="ECO:0008006" key="3">
    <source>
        <dbReference type="Google" id="ProtNLM"/>
    </source>
</evidence>
<name>A0A8K0KQR1_LADFU</name>
<sequence length="249" mass="28249">MEWLNVIDQNMKRLRHKVILFLDNATCHPNFKLENVEVNFLAKFSYQTQLQCVSSLIKASSKHSSVCIGRKLYDTFYPKWTLLLQLKSLRNAGHHNVVNIFGEGNFTQHYSQVLVLLTSRSRMVKQTGELEQLIQHTMSGDEMSSDTITSFHETDVEGILALNANMNNDNEEENNLTHSHPVPTPPTVSYLNPLATQFYPTPMRNSLNANACSFIPNTPTVYCPLGRSVYKNGSLLGIQTLSTPEYLRK</sequence>
<reference evidence="1" key="2">
    <citation type="submission" date="2017-10" db="EMBL/GenBank/DDBJ databases">
        <title>Ladona fulva Genome sequencing and assembly.</title>
        <authorList>
            <person name="Murali S."/>
            <person name="Richards S."/>
            <person name="Bandaranaike D."/>
            <person name="Bellair M."/>
            <person name="Blankenburg K."/>
            <person name="Chao H."/>
            <person name="Dinh H."/>
            <person name="Doddapaneni H."/>
            <person name="Dugan-Rocha S."/>
            <person name="Elkadiri S."/>
            <person name="Gnanaolivu R."/>
            <person name="Hernandez B."/>
            <person name="Skinner E."/>
            <person name="Javaid M."/>
            <person name="Lee S."/>
            <person name="Li M."/>
            <person name="Ming W."/>
            <person name="Munidasa M."/>
            <person name="Muniz J."/>
            <person name="Nguyen L."/>
            <person name="Hughes D."/>
            <person name="Osuji N."/>
            <person name="Pu L.-L."/>
            <person name="Puazo M."/>
            <person name="Qu C."/>
            <person name="Quiroz J."/>
            <person name="Raj R."/>
            <person name="Weissenberger G."/>
            <person name="Xin Y."/>
            <person name="Zou X."/>
            <person name="Han Y."/>
            <person name="Worley K."/>
            <person name="Muzny D."/>
            <person name="Gibbs R."/>
        </authorList>
    </citation>
    <scope>NUCLEOTIDE SEQUENCE</scope>
    <source>
        <strain evidence="1">Sampled in the wild</strain>
    </source>
</reference>
<gene>
    <name evidence="1" type="ORF">J437_LFUL019153</name>
</gene>
<evidence type="ECO:0000313" key="1">
    <source>
        <dbReference type="EMBL" id="KAG8239492.1"/>
    </source>
</evidence>
<evidence type="ECO:0000313" key="2">
    <source>
        <dbReference type="Proteomes" id="UP000792457"/>
    </source>
</evidence>